<dbReference type="OrthoDB" id="1787108at2"/>
<keyword evidence="2" id="KW-1185">Reference proteome</keyword>
<dbReference type="Gene3D" id="3.30.70.920">
    <property type="match status" value="1"/>
</dbReference>
<accession>A0A1M4VBM7</accession>
<evidence type="ECO:0000313" key="2">
    <source>
        <dbReference type="Proteomes" id="UP000184148"/>
    </source>
</evidence>
<reference evidence="2" key="1">
    <citation type="submission" date="2016-11" db="EMBL/GenBank/DDBJ databases">
        <authorList>
            <person name="Varghese N."/>
            <person name="Submissions S."/>
        </authorList>
    </citation>
    <scope>NUCLEOTIDE SEQUENCE [LARGE SCALE GENOMIC DNA]</scope>
    <source>
        <strain evidence="2">DSM 12395</strain>
    </source>
</reference>
<evidence type="ECO:0008006" key="3">
    <source>
        <dbReference type="Google" id="ProtNLM"/>
    </source>
</evidence>
<proteinExistence type="predicted"/>
<evidence type="ECO:0000313" key="1">
    <source>
        <dbReference type="EMBL" id="SHE66248.1"/>
    </source>
</evidence>
<sequence length="98" mass="11170">MGLRAYLMVTVHDDVDQQGFVQILRELEEMIEVDFVDPVVGRCDIVIMIEAPVTVQEVANKIEKLPWVKKLETLKIVSLFERHSASKKNFLPLCSTKG</sequence>
<protein>
    <recommendedName>
        <fullName evidence="3">AsnC family protein</fullName>
    </recommendedName>
</protein>
<dbReference type="Proteomes" id="UP000184148">
    <property type="component" value="Unassembled WGS sequence"/>
</dbReference>
<gene>
    <name evidence="1" type="ORF">SAMN02745133_00868</name>
</gene>
<organism evidence="1 2">
    <name type="scientific">Desulforamulus putei DSM 12395</name>
    <dbReference type="NCBI Taxonomy" id="1121429"/>
    <lineage>
        <taxon>Bacteria</taxon>
        <taxon>Bacillati</taxon>
        <taxon>Bacillota</taxon>
        <taxon>Clostridia</taxon>
        <taxon>Eubacteriales</taxon>
        <taxon>Peptococcaceae</taxon>
        <taxon>Desulforamulus</taxon>
    </lineage>
</organism>
<dbReference type="STRING" id="1121429.SAMN02745133_00868"/>
<dbReference type="RefSeq" id="WP_073236293.1">
    <property type="nucleotide sequence ID" value="NZ_FQUY01000004.1"/>
</dbReference>
<dbReference type="AlphaFoldDB" id="A0A1M4VBM7"/>
<name>A0A1M4VBM7_9FIRM</name>
<dbReference type="EMBL" id="FQUY01000004">
    <property type="protein sequence ID" value="SHE66248.1"/>
    <property type="molecule type" value="Genomic_DNA"/>
</dbReference>